<dbReference type="GeneID" id="89452688"/>
<evidence type="ECO:0000313" key="1">
    <source>
        <dbReference type="EMBL" id="EAP87986.1"/>
    </source>
</evidence>
<dbReference type="EMBL" id="CP002046">
    <property type="protein sequence ID" value="EAP87986.1"/>
    <property type="molecule type" value="Genomic_DNA"/>
</dbReference>
<sequence length="172" mass="19607">MATEEFGYEIKNRVANSKLKTFDLETLYPKEPTFQLDIKDWLLEELVLQENKFREHAKAHDWSKYKDANLCLHCSSEAIIPAWAYMLLTTYASEFTKLTIVGTLDTLNTLFFNEAISNLDVSSYKDAPVIVKGCSNKPVPQNAYVLLIQKLQPVVKSLMFGEACSSVPLYKK</sequence>
<evidence type="ECO:0000313" key="2">
    <source>
        <dbReference type="Proteomes" id="UP000002297"/>
    </source>
</evidence>
<dbReference type="Proteomes" id="UP000002297">
    <property type="component" value="Chromosome"/>
</dbReference>
<dbReference type="AlphaFoldDB" id="A3U6W9"/>
<evidence type="ECO:0008006" key="3">
    <source>
        <dbReference type="Google" id="ProtNLM"/>
    </source>
</evidence>
<gene>
    <name evidence="1" type="ordered locus">CA2559_04485</name>
</gene>
<proteinExistence type="predicted"/>
<dbReference type="HOGENOM" id="CLU_1575646_0_0_10"/>
<dbReference type="eggNOG" id="ENOG502ZBK6">
    <property type="taxonomic scope" value="Bacteria"/>
</dbReference>
<accession>A3U6W9</accession>
<dbReference type="Pfam" id="PF10652">
    <property type="entry name" value="DUF2480"/>
    <property type="match status" value="1"/>
</dbReference>
<dbReference type="OrthoDB" id="9803040at2"/>
<organism evidence="1 2">
    <name type="scientific">Croceibacter atlanticus (strain ATCC BAA-628 / JCM 21780 / CIP 108009 / IAM 15332 / KCTC 12090 / HTCC2559)</name>
    <dbReference type="NCBI Taxonomy" id="216432"/>
    <lineage>
        <taxon>Bacteria</taxon>
        <taxon>Pseudomonadati</taxon>
        <taxon>Bacteroidota</taxon>
        <taxon>Flavobacteriia</taxon>
        <taxon>Flavobacteriales</taxon>
        <taxon>Flavobacteriaceae</taxon>
        <taxon>Croceibacter</taxon>
    </lineage>
</organism>
<protein>
    <recommendedName>
        <fullName evidence="3">DUF2480 family protein</fullName>
    </recommendedName>
</protein>
<dbReference type="STRING" id="216432.CA2559_04485"/>
<keyword evidence="2" id="KW-1185">Reference proteome</keyword>
<dbReference type="RefSeq" id="WP_013186662.1">
    <property type="nucleotide sequence ID" value="NC_014230.1"/>
</dbReference>
<reference evidence="1 2" key="1">
    <citation type="journal article" date="2010" name="J. Bacteriol.">
        <title>The complete genome sequence of Croceibacter atlanticus HTCC2559T.</title>
        <authorList>
            <person name="Oh H.M."/>
            <person name="Kang I."/>
            <person name="Ferriera S."/>
            <person name="Giovannoni S.J."/>
            <person name="Cho J.C."/>
        </authorList>
    </citation>
    <scope>NUCLEOTIDE SEQUENCE [LARGE SCALE GENOMIC DNA]</scope>
    <source>
        <strain evidence="2">ATCC BAA-628 / HTCC2559 / KCTC 12090</strain>
    </source>
</reference>
<dbReference type="InterPro" id="IPR018914">
    <property type="entry name" value="DUF2480"/>
</dbReference>
<name>A3U6W9_CROAH</name>
<dbReference type="KEGG" id="cat:CA2559_04485"/>